<evidence type="ECO:0000256" key="13">
    <source>
        <dbReference type="ARBA" id="ARBA00050872"/>
    </source>
</evidence>
<dbReference type="Pfam" id="PF02779">
    <property type="entry name" value="Transket_pyr"/>
    <property type="match status" value="1"/>
</dbReference>
<dbReference type="GO" id="GO:0009228">
    <property type="term" value="P:thiamine biosynthetic process"/>
    <property type="evidence" value="ECO:0007669"/>
    <property type="project" value="UniProtKB-KW"/>
</dbReference>
<dbReference type="PANTHER" id="PTHR43322">
    <property type="entry name" value="1-D-DEOXYXYLULOSE 5-PHOSPHATE SYNTHASE-RELATED"/>
    <property type="match status" value="1"/>
</dbReference>
<dbReference type="InterPro" id="IPR005477">
    <property type="entry name" value="Dxylulose-5-P_synthase"/>
</dbReference>
<proteinExistence type="inferred from homology"/>
<organism evidence="15 16">
    <name type="scientific">Salix udensis</name>
    <dbReference type="NCBI Taxonomy" id="889485"/>
    <lineage>
        <taxon>Eukaryota</taxon>
        <taxon>Viridiplantae</taxon>
        <taxon>Streptophyta</taxon>
        <taxon>Embryophyta</taxon>
        <taxon>Tracheophyta</taxon>
        <taxon>Spermatophyta</taxon>
        <taxon>Magnoliopsida</taxon>
        <taxon>eudicotyledons</taxon>
        <taxon>Gunneridae</taxon>
        <taxon>Pentapetalae</taxon>
        <taxon>rosids</taxon>
        <taxon>fabids</taxon>
        <taxon>Malpighiales</taxon>
        <taxon>Salicaceae</taxon>
        <taxon>Saliceae</taxon>
        <taxon>Salix</taxon>
    </lineage>
</organism>
<comment type="catalytic activity">
    <reaction evidence="13">
        <text>D-glyceraldehyde 3-phosphate + pyruvate + H(+) = 1-deoxy-D-xylulose 5-phosphate + CO2</text>
        <dbReference type="Rhea" id="RHEA:12605"/>
        <dbReference type="ChEBI" id="CHEBI:15361"/>
        <dbReference type="ChEBI" id="CHEBI:15378"/>
        <dbReference type="ChEBI" id="CHEBI:16526"/>
        <dbReference type="ChEBI" id="CHEBI:57792"/>
        <dbReference type="ChEBI" id="CHEBI:59776"/>
        <dbReference type="EC" id="2.2.1.7"/>
    </reaction>
    <physiologicalReaction direction="left-to-right" evidence="13">
        <dbReference type="Rhea" id="RHEA:12606"/>
    </physiologicalReaction>
</comment>
<evidence type="ECO:0000256" key="11">
    <source>
        <dbReference type="ARBA" id="ARBA00023052"/>
    </source>
</evidence>
<dbReference type="AlphaFoldDB" id="A0AAD6JLL6"/>
<evidence type="ECO:0000256" key="6">
    <source>
        <dbReference type="ARBA" id="ARBA00013150"/>
    </source>
</evidence>
<feature type="domain" description="Transketolase-like pyrimidine-binding" evidence="14">
    <location>
        <begin position="391"/>
        <end position="556"/>
    </location>
</feature>
<dbReference type="SUPFAM" id="SSF52922">
    <property type="entry name" value="TK C-terminal domain-like"/>
    <property type="match status" value="1"/>
</dbReference>
<dbReference type="NCBIfam" id="NF003933">
    <property type="entry name" value="PRK05444.2-2"/>
    <property type="match status" value="1"/>
</dbReference>
<dbReference type="InterPro" id="IPR009014">
    <property type="entry name" value="Transketo_C/PFOR_II"/>
</dbReference>
<keyword evidence="7" id="KW-0808">Transferase</keyword>
<dbReference type="FunFam" id="3.40.50.920:FF:000002">
    <property type="entry name" value="1-deoxy-D-xylulose-5-phosphate synthase"/>
    <property type="match status" value="1"/>
</dbReference>
<dbReference type="Pfam" id="PF13292">
    <property type="entry name" value="DXP_synthase_N"/>
    <property type="match status" value="1"/>
</dbReference>
<evidence type="ECO:0000256" key="9">
    <source>
        <dbReference type="ARBA" id="ARBA00022842"/>
    </source>
</evidence>
<evidence type="ECO:0000256" key="10">
    <source>
        <dbReference type="ARBA" id="ARBA00022977"/>
    </source>
</evidence>
<dbReference type="Gene3D" id="3.40.50.920">
    <property type="match status" value="1"/>
</dbReference>
<evidence type="ECO:0000256" key="2">
    <source>
        <dbReference type="ARBA" id="ARBA00001964"/>
    </source>
</evidence>
<comment type="pathway">
    <text evidence="3">Metabolic intermediate biosynthesis; 1-deoxy-D-xylulose 5-phosphate biosynthesis; 1-deoxy-D-xylulose 5-phosphate from D-glyceraldehyde 3-phosphate and pyruvate: step 1/1.</text>
</comment>
<dbReference type="InterPro" id="IPR033248">
    <property type="entry name" value="Transketolase_C"/>
</dbReference>
<accession>A0AAD6JLL6</accession>
<keyword evidence="8" id="KW-0479">Metal-binding</keyword>
<keyword evidence="12" id="KW-0414">Isoprene biosynthesis</keyword>
<dbReference type="GO" id="GO:0008661">
    <property type="term" value="F:1-deoxy-D-xylulose-5-phosphate synthase activity"/>
    <property type="evidence" value="ECO:0007669"/>
    <property type="project" value="UniProtKB-EC"/>
</dbReference>
<dbReference type="InterPro" id="IPR029061">
    <property type="entry name" value="THDP-binding"/>
</dbReference>
<dbReference type="EC" id="2.2.1.7" evidence="6"/>
<evidence type="ECO:0000313" key="16">
    <source>
        <dbReference type="Proteomes" id="UP001162972"/>
    </source>
</evidence>
<evidence type="ECO:0000256" key="12">
    <source>
        <dbReference type="ARBA" id="ARBA00023229"/>
    </source>
</evidence>
<evidence type="ECO:0000256" key="7">
    <source>
        <dbReference type="ARBA" id="ARBA00022679"/>
    </source>
</evidence>
<comment type="cofactor">
    <cofactor evidence="2">
        <name>thiamine diphosphate</name>
        <dbReference type="ChEBI" id="CHEBI:58937"/>
    </cofactor>
</comment>
<dbReference type="InterPro" id="IPR020826">
    <property type="entry name" value="Transketolase_BS"/>
</dbReference>
<gene>
    <name evidence="15" type="ORF">OIU84_010530</name>
</gene>
<evidence type="ECO:0000313" key="15">
    <source>
        <dbReference type="EMBL" id="KAJ6407028.1"/>
    </source>
</evidence>
<dbReference type="PROSITE" id="PS00802">
    <property type="entry name" value="TRANSKETOLASE_2"/>
    <property type="match status" value="1"/>
</dbReference>
<dbReference type="GO" id="GO:0019288">
    <property type="term" value="P:isopentenyl diphosphate biosynthetic process, methylerythritol 4-phosphate pathway"/>
    <property type="evidence" value="ECO:0007669"/>
    <property type="project" value="UniProtKB-ARBA"/>
</dbReference>
<evidence type="ECO:0000259" key="14">
    <source>
        <dbReference type="SMART" id="SM00861"/>
    </source>
</evidence>
<dbReference type="InterPro" id="IPR005475">
    <property type="entry name" value="Transketolase-like_Pyr-bd"/>
</dbReference>
<dbReference type="PANTHER" id="PTHR43322:SF6">
    <property type="entry name" value="1-DEOXY-D-XYLULOSE-5-PHOSPHATE SYNTHASE"/>
    <property type="match status" value="1"/>
</dbReference>
<dbReference type="GO" id="GO:0016114">
    <property type="term" value="P:terpenoid biosynthetic process"/>
    <property type="evidence" value="ECO:0007669"/>
    <property type="project" value="InterPro"/>
</dbReference>
<comment type="caution">
    <text evidence="15">The sequence shown here is derived from an EMBL/GenBank/DDBJ whole genome shotgun (WGS) entry which is preliminary data.</text>
</comment>
<dbReference type="FunFam" id="3.40.50.970:FF:000005">
    <property type="entry name" value="1-deoxy-D-xylulose-5-phosphate synthase"/>
    <property type="match status" value="1"/>
</dbReference>
<protein>
    <recommendedName>
        <fullName evidence="6">1-deoxy-D-xylulose-5-phosphate synthase</fullName>
        <ecNumber evidence="6">2.2.1.7</ecNumber>
    </recommendedName>
</protein>
<sequence>MATSSVLGSSFLPNNFHSSQPPSINLPKFSGVILAASDDNTRDQLNRYQETRQKRSLNFTGNKPSTPVLDTINYPIHMKNLSVQELGKLADELREEIVYTVSKTGGHLSSSLGVAELTVALHHVFDTPDDKIIWDVGHQTYPHKILTGRRSRMHTIRQTFGLAGFPKREESEHDAFGAGHSSTSISAALGMAVGRDLLGKENHVIAVIGDGAMTAGQAYEAMNNAGYLDSNLIIILNDNRQVSLPTATVDGPAPPVGALSRALTKLHSSRKFRQLRETAKGITKQIGGQTQEIAAKVDSYMRGMTGASGACLFEELGLYYIGPVDGHNVEGLVDVLEKVKEMPAPGPVLIHVITEKGKGYTPAEVAADKMHGVVKFDPKSGKQLKSKSDTLSYTQYFAESLIAEAEKDDKIVAIHAAMGGGTGLNLFQKRFPYRCFDVGIAEQHAVTFAAGLATEGLKPFCAIYSSFLQRGYDQVVHDVDLQKLPVRFALDRAGLVGADGPTHCGAFDTTFMASLPNMVVMAPSDETELAHMVATAAAIDDRPSCFRYPRGNGIGSILPSNNKGTPLEVGKGRVLREGSRVAILGYGTVVQGCIKAAKLLEEKGITATVADARFCKPLDGELIRQLAQEHEVLITVEEGSIGGFSSHVSHFLSLNGLLDGKIKWRPMMLPDRYIDHGSQTDQIEEAGLSSKHIASTAMSLVGGYTNKLNLFHS</sequence>
<name>A0AAD6JLL6_9ROSI</name>
<keyword evidence="10" id="KW-0784">Thiamine biosynthesis</keyword>
<reference evidence="15 16" key="1">
    <citation type="journal article" date="2023" name="Int. J. Mol. Sci.">
        <title>De Novo Assembly and Annotation of 11 Diverse Shrub Willow (Salix) Genomes Reveals Novel Gene Organization in Sex-Linked Regions.</title>
        <authorList>
            <person name="Hyden B."/>
            <person name="Feng K."/>
            <person name="Yates T.B."/>
            <person name="Jawdy S."/>
            <person name="Cereghino C."/>
            <person name="Smart L.B."/>
            <person name="Muchero W."/>
        </authorList>
    </citation>
    <scope>NUCLEOTIDE SEQUENCE [LARGE SCALE GENOMIC DNA]</scope>
    <source>
        <tissue evidence="15">Shoot tip</tissue>
    </source>
</reference>
<dbReference type="NCBIfam" id="TIGR00204">
    <property type="entry name" value="dxs"/>
    <property type="match status" value="1"/>
</dbReference>
<dbReference type="GO" id="GO:0046872">
    <property type="term" value="F:metal ion binding"/>
    <property type="evidence" value="ECO:0007669"/>
    <property type="project" value="UniProtKB-KW"/>
</dbReference>
<evidence type="ECO:0000256" key="1">
    <source>
        <dbReference type="ARBA" id="ARBA00001946"/>
    </source>
</evidence>
<dbReference type="CDD" id="cd02007">
    <property type="entry name" value="TPP_DXS"/>
    <property type="match status" value="1"/>
</dbReference>
<keyword evidence="11" id="KW-0786">Thiamine pyrophosphate</keyword>
<dbReference type="EMBL" id="JAPFFJ010000016">
    <property type="protein sequence ID" value="KAJ6407028.1"/>
    <property type="molecule type" value="Genomic_DNA"/>
</dbReference>
<dbReference type="Proteomes" id="UP001162972">
    <property type="component" value="Chromosome 6"/>
</dbReference>
<evidence type="ECO:0000256" key="5">
    <source>
        <dbReference type="ARBA" id="ARBA00011738"/>
    </source>
</evidence>
<dbReference type="SUPFAM" id="SSF52518">
    <property type="entry name" value="Thiamin diphosphate-binding fold (THDP-binding)"/>
    <property type="match status" value="2"/>
</dbReference>
<comment type="similarity">
    <text evidence="4">Belongs to the transketolase family. DXPS subfamily.</text>
</comment>
<keyword evidence="9" id="KW-0460">Magnesium</keyword>
<keyword evidence="16" id="KW-1185">Reference proteome</keyword>
<dbReference type="Gene3D" id="3.40.50.970">
    <property type="match status" value="2"/>
</dbReference>
<dbReference type="HAMAP" id="MF_00315">
    <property type="entry name" value="DXP_synth"/>
    <property type="match status" value="1"/>
</dbReference>
<comment type="subunit">
    <text evidence="5">Homodimer.</text>
</comment>
<evidence type="ECO:0000256" key="4">
    <source>
        <dbReference type="ARBA" id="ARBA00011081"/>
    </source>
</evidence>
<dbReference type="CDD" id="cd07033">
    <property type="entry name" value="TPP_PYR_DXS_TK_like"/>
    <property type="match status" value="1"/>
</dbReference>
<dbReference type="SMART" id="SM00861">
    <property type="entry name" value="Transket_pyr"/>
    <property type="match status" value="1"/>
</dbReference>
<evidence type="ECO:0000256" key="8">
    <source>
        <dbReference type="ARBA" id="ARBA00022723"/>
    </source>
</evidence>
<dbReference type="Pfam" id="PF02780">
    <property type="entry name" value="Transketolase_C"/>
    <property type="match status" value="1"/>
</dbReference>
<evidence type="ECO:0000256" key="3">
    <source>
        <dbReference type="ARBA" id="ARBA00004980"/>
    </source>
</evidence>
<comment type="cofactor">
    <cofactor evidence="1">
        <name>Mg(2+)</name>
        <dbReference type="ChEBI" id="CHEBI:18420"/>
    </cofactor>
</comment>